<reference evidence="1 2" key="1">
    <citation type="submission" date="2015-01" db="EMBL/GenBank/DDBJ databases">
        <title>Genome of allotetraploid Gossypium barbadense reveals genomic plasticity and fiber elongation in cotton evolution.</title>
        <authorList>
            <person name="Chen X."/>
            <person name="Liu X."/>
            <person name="Zhao B."/>
            <person name="Zheng H."/>
            <person name="Hu Y."/>
            <person name="Lu G."/>
            <person name="Yang C."/>
            <person name="Chen J."/>
            <person name="Shan C."/>
            <person name="Zhang L."/>
            <person name="Zhou Y."/>
            <person name="Wang L."/>
            <person name="Guo W."/>
            <person name="Bai Y."/>
            <person name="Ruan J."/>
            <person name="Shangguan X."/>
            <person name="Mao Y."/>
            <person name="Jiang J."/>
            <person name="Zhu Y."/>
            <person name="Lei J."/>
            <person name="Kang H."/>
            <person name="Chen S."/>
            <person name="He X."/>
            <person name="Wang R."/>
            <person name="Wang Y."/>
            <person name="Chen J."/>
            <person name="Wang L."/>
            <person name="Yu S."/>
            <person name="Wang B."/>
            <person name="Wei J."/>
            <person name="Song S."/>
            <person name="Lu X."/>
            <person name="Gao Z."/>
            <person name="Gu W."/>
            <person name="Deng X."/>
            <person name="Ma D."/>
            <person name="Wang S."/>
            <person name="Liang W."/>
            <person name="Fang L."/>
            <person name="Cai C."/>
            <person name="Zhu X."/>
            <person name="Zhou B."/>
            <person name="Zhang Y."/>
            <person name="Chen Z."/>
            <person name="Xu S."/>
            <person name="Zhu R."/>
            <person name="Wang S."/>
            <person name="Zhang T."/>
            <person name="Zhao G."/>
        </authorList>
    </citation>
    <scope>NUCLEOTIDE SEQUENCE [LARGE SCALE GENOMIC DNA]</scope>
    <source>
        <strain evidence="2">cv. Xinhai21</strain>
        <tissue evidence="1">Leaf</tissue>
    </source>
</reference>
<dbReference type="AlphaFoldDB" id="A0A2P5YID8"/>
<sequence>MAALLANGTDSYWMERADSGLLLSVSTDITCDMGSPRSEGSRVGARDGTLSLTRASIPKEASLVPGRPRSLSEIVQRVVSRGALSYSEGSSDRIHLRGRRCLWALSIQSRPPLLRMEGPEAPIIQRKRRPY</sequence>
<dbReference type="EMBL" id="KZ663166">
    <property type="protein sequence ID" value="PPS15362.1"/>
    <property type="molecule type" value="Genomic_DNA"/>
</dbReference>
<dbReference type="Proteomes" id="UP000239757">
    <property type="component" value="Unassembled WGS sequence"/>
</dbReference>
<protein>
    <submittedName>
        <fullName evidence="1">Uncharacterized protein</fullName>
    </submittedName>
</protein>
<name>A0A2P5YID8_GOSBA</name>
<accession>A0A2P5YID8</accession>
<organism evidence="1 2">
    <name type="scientific">Gossypium barbadense</name>
    <name type="common">Sea Island cotton</name>
    <name type="synonym">Hibiscus barbadensis</name>
    <dbReference type="NCBI Taxonomy" id="3634"/>
    <lineage>
        <taxon>Eukaryota</taxon>
        <taxon>Viridiplantae</taxon>
        <taxon>Streptophyta</taxon>
        <taxon>Embryophyta</taxon>
        <taxon>Tracheophyta</taxon>
        <taxon>Spermatophyta</taxon>
        <taxon>Magnoliopsida</taxon>
        <taxon>eudicotyledons</taxon>
        <taxon>Gunneridae</taxon>
        <taxon>Pentapetalae</taxon>
        <taxon>rosids</taxon>
        <taxon>malvids</taxon>
        <taxon>Malvales</taxon>
        <taxon>Malvaceae</taxon>
        <taxon>Malvoideae</taxon>
        <taxon>Gossypium</taxon>
    </lineage>
</organism>
<gene>
    <name evidence="1" type="ORF">GOBAR_AA05211</name>
</gene>
<proteinExistence type="predicted"/>
<evidence type="ECO:0000313" key="2">
    <source>
        <dbReference type="Proteomes" id="UP000239757"/>
    </source>
</evidence>
<evidence type="ECO:0000313" key="1">
    <source>
        <dbReference type="EMBL" id="PPS15362.1"/>
    </source>
</evidence>